<dbReference type="InterPro" id="IPR002686">
    <property type="entry name" value="Transposase_17"/>
</dbReference>
<dbReference type="SUPFAM" id="SSF143422">
    <property type="entry name" value="Transposase IS200-like"/>
    <property type="match status" value="1"/>
</dbReference>
<reference evidence="2" key="1">
    <citation type="submission" date="2021-08" db="EMBL/GenBank/DDBJ databases">
        <title>Genome of a novel bacterium of the phylum Verrucomicrobia, Oleiharenicola sp. KSB-15.</title>
        <authorList>
            <person name="Chung J.-H."/>
            <person name="Ahn J.-H."/>
            <person name="Yoon Y."/>
            <person name="Kim D.-Y."/>
            <person name="An S.-H."/>
            <person name="Park I."/>
            <person name="Yeon J."/>
        </authorList>
    </citation>
    <scope>NUCLEOTIDE SEQUENCE</scope>
    <source>
        <strain evidence="2">KSB-15</strain>
    </source>
</reference>
<dbReference type="Proteomes" id="UP000825051">
    <property type="component" value="Chromosome"/>
</dbReference>
<dbReference type="InterPro" id="IPR036515">
    <property type="entry name" value="Transposase_17_sf"/>
</dbReference>
<dbReference type="GO" id="GO:0006313">
    <property type="term" value="P:DNA transposition"/>
    <property type="evidence" value="ECO:0007669"/>
    <property type="project" value="InterPro"/>
</dbReference>
<feature type="domain" description="Transposase IS200-like" evidence="1">
    <location>
        <begin position="24"/>
        <end position="140"/>
    </location>
</feature>
<dbReference type="EMBL" id="CP080507">
    <property type="protein sequence ID" value="QYM79110.1"/>
    <property type="molecule type" value="Genomic_DNA"/>
</dbReference>
<dbReference type="GO" id="GO:0004803">
    <property type="term" value="F:transposase activity"/>
    <property type="evidence" value="ECO:0007669"/>
    <property type="project" value="InterPro"/>
</dbReference>
<gene>
    <name evidence="2" type="ORF">K0B96_00410</name>
</gene>
<evidence type="ECO:0000259" key="1">
    <source>
        <dbReference type="SMART" id="SM01321"/>
    </source>
</evidence>
<dbReference type="GO" id="GO:0043565">
    <property type="term" value="F:sequence-specific DNA binding"/>
    <property type="evidence" value="ECO:0007669"/>
    <property type="project" value="TreeGrafter"/>
</dbReference>
<evidence type="ECO:0000313" key="2">
    <source>
        <dbReference type="EMBL" id="QYM79110.1"/>
    </source>
</evidence>
<keyword evidence="3" id="KW-1185">Reference proteome</keyword>
<dbReference type="AlphaFoldDB" id="A0A8F9TU64"/>
<organism evidence="2 3">
    <name type="scientific">Horticoccus luteus</name>
    <dbReference type="NCBI Taxonomy" id="2862869"/>
    <lineage>
        <taxon>Bacteria</taxon>
        <taxon>Pseudomonadati</taxon>
        <taxon>Verrucomicrobiota</taxon>
        <taxon>Opitutia</taxon>
        <taxon>Opitutales</taxon>
        <taxon>Opitutaceae</taxon>
        <taxon>Horticoccus</taxon>
    </lineage>
</organism>
<dbReference type="KEGG" id="ole:K0B96_00410"/>
<sequence length="165" mass="18946">MPSPRILAHPLSVMRLPHVTPLAHPPLYFFTACTANRRPLLANAEAFGVLLNLWTTSAERDGWFVGRFMLMPDHVHLFAQPATHGARLREAWLKMWKSVSSRQLAVHLGFPPPLWQPDTFDHLLRSAESYTAKWDYVRANPVRAALVPHSDTWPWQGEVHRLAFR</sequence>
<dbReference type="PANTHER" id="PTHR36966:SF1">
    <property type="entry name" value="REP-ASSOCIATED TYROSINE TRANSPOSASE"/>
    <property type="match status" value="1"/>
</dbReference>
<proteinExistence type="predicted"/>
<name>A0A8F9TU64_9BACT</name>
<protein>
    <submittedName>
        <fullName evidence="2">Transposase</fullName>
    </submittedName>
</protein>
<dbReference type="RefSeq" id="WP_220162549.1">
    <property type="nucleotide sequence ID" value="NZ_CP080507.1"/>
</dbReference>
<dbReference type="PROSITE" id="PS51257">
    <property type="entry name" value="PROKAR_LIPOPROTEIN"/>
    <property type="match status" value="1"/>
</dbReference>
<dbReference type="NCBIfam" id="NF047646">
    <property type="entry name" value="REP_Tyr_transpos"/>
    <property type="match status" value="1"/>
</dbReference>
<accession>A0A8F9TU64</accession>
<dbReference type="SMART" id="SM01321">
    <property type="entry name" value="Y1_Tnp"/>
    <property type="match status" value="1"/>
</dbReference>
<dbReference type="Gene3D" id="3.30.70.1290">
    <property type="entry name" value="Transposase IS200-like"/>
    <property type="match status" value="1"/>
</dbReference>
<evidence type="ECO:0000313" key="3">
    <source>
        <dbReference type="Proteomes" id="UP000825051"/>
    </source>
</evidence>
<dbReference type="PANTHER" id="PTHR36966">
    <property type="entry name" value="REP-ASSOCIATED TYROSINE TRANSPOSASE"/>
    <property type="match status" value="1"/>
</dbReference>
<dbReference type="InterPro" id="IPR052715">
    <property type="entry name" value="RAYT_transposase"/>
</dbReference>